<organism evidence="3 4">
    <name type="scientific">Arachis hypogaea</name>
    <name type="common">Peanut</name>
    <dbReference type="NCBI Taxonomy" id="3818"/>
    <lineage>
        <taxon>Eukaryota</taxon>
        <taxon>Viridiplantae</taxon>
        <taxon>Streptophyta</taxon>
        <taxon>Embryophyta</taxon>
        <taxon>Tracheophyta</taxon>
        <taxon>Spermatophyta</taxon>
        <taxon>Magnoliopsida</taxon>
        <taxon>eudicotyledons</taxon>
        <taxon>Gunneridae</taxon>
        <taxon>Pentapetalae</taxon>
        <taxon>rosids</taxon>
        <taxon>fabids</taxon>
        <taxon>Fabales</taxon>
        <taxon>Fabaceae</taxon>
        <taxon>Papilionoideae</taxon>
        <taxon>50 kb inversion clade</taxon>
        <taxon>dalbergioids sensu lato</taxon>
        <taxon>Dalbergieae</taxon>
        <taxon>Pterocarpus clade</taxon>
        <taxon>Arachis</taxon>
    </lineage>
</organism>
<dbReference type="Proteomes" id="UP000289738">
    <property type="component" value="Chromosome B06"/>
</dbReference>
<proteinExistence type="predicted"/>
<dbReference type="InterPro" id="IPR044824">
    <property type="entry name" value="MAIN-like"/>
</dbReference>
<dbReference type="EMBL" id="SDMP01000016">
    <property type="protein sequence ID" value="RYR04341.1"/>
    <property type="molecule type" value="Genomic_DNA"/>
</dbReference>
<feature type="compositionally biased region" description="Acidic residues" evidence="1">
    <location>
        <begin position="252"/>
        <end position="268"/>
    </location>
</feature>
<feature type="region of interest" description="Disordered" evidence="1">
    <location>
        <begin position="246"/>
        <end position="288"/>
    </location>
</feature>
<evidence type="ECO:0000313" key="4">
    <source>
        <dbReference type="Proteomes" id="UP000289738"/>
    </source>
</evidence>
<protein>
    <recommendedName>
        <fullName evidence="2">Aminotransferase-like plant mobile domain-containing protein</fullName>
    </recommendedName>
</protein>
<comment type="caution">
    <text evidence="3">The sequence shown here is derived from an EMBL/GenBank/DDBJ whole genome shotgun (WGS) entry which is preliminary data.</text>
</comment>
<dbReference type="Pfam" id="PF10536">
    <property type="entry name" value="PMD"/>
    <property type="match status" value="1"/>
</dbReference>
<evidence type="ECO:0000256" key="1">
    <source>
        <dbReference type="SAM" id="MobiDB-lite"/>
    </source>
</evidence>
<name>A0A444YR56_ARAHY</name>
<keyword evidence="4" id="KW-1185">Reference proteome</keyword>
<gene>
    <name evidence="3" type="ORF">Ahy_B06g084026</name>
</gene>
<reference evidence="3 4" key="1">
    <citation type="submission" date="2019-01" db="EMBL/GenBank/DDBJ databases">
        <title>Sequencing of cultivated peanut Arachis hypogaea provides insights into genome evolution and oil improvement.</title>
        <authorList>
            <person name="Chen X."/>
        </authorList>
    </citation>
    <scope>NUCLEOTIDE SEQUENCE [LARGE SCALE GENOMIC DNA]</scope>
    <source>
        <strain evidence="4">cv. Fuhuasheng</strain>
        <tissue evidence="3">Leaves</tissue>
    </source>
</reference>
<feature type="compositionally biased region" description="Pro residues" evidence="1">
    <location>
        <begin position="270"/>
        <end position="281"/>
    </location>
</feature>
<evidence type="ECO:0000313" key="3">
    <source>
        <dbReference type="EMBL" id="RYR04341.1"/>
    </source>
</evidence>
<evidence type="ECO:0000259" key="2">
    <source>
        <dbReference type="Pfam" id="PF10536"/>
    </source>
</evidence>
<feature type="domain" description="Aminotransferase-like plant mobile" evidence="2">
    <location>
        <begin position="12"/>
        <end position="235"/>
    </location>
</feature>
<dbReference type="AlphaFoldDB" id="A0A444YR56"/>
<sequence length="384" mass="44453">MASRSKRTIIVVLFGDKSGASVHWKFLPLLHDFDSIGQYSWGFACLAHLYRSLCRASRFDCKKINGLLTIRLPYLAPVPREPRSFLLANRWRNWERGDRRFRYLTLEHFRKALDDLQEGHFLWLAYAIDCIDLDIIPADIYMHSVVWRTTVPLVSFEIIEWYATDRFRRQFDFSQGVPHQERNLDKAHGMVLTGPKNLDWATAMTHSFWTNRYNHVLTELPVPPQHPLDIYMYWCRARYGKHLNLSDRVGQENDEGNQVIDDDNEEQEPQSPPLPPPPPPTQEQLQSSNPYVPQTQFTTSYPIHQQYWGTPQLDSGDGASFSQLLGFMAAEAGQSPYGHQPDIMVGMVGIPWTRCIYAALPWLLLEGWYLVTLVGVTVLEDKFL</sequence>
<dbReference type="GO" id="GO:0010073">
    <property type="term" value="P:meristem maintenance"/>
    <property type="evidence" value="ECO:0007669"/>
    <property type="project" value="InterPro"/>
</dbReference>
<dbReference type="InterPro" id="IPR019557">
    <property type="entry name" value="AminoTfrase-like_pln_mobile"/>
</dbReference>
<dbReference type="PANTHER" id="PTHR46033:SF8">
    <property type="entry name" value="PROTEIN MAINTENANCE OF MERISTEMS-LIKE"/>
    <property type="match status" value="1"/>
</dbReference>
<accession>A0A444YR56</accession>
<dbReference type="PANTHER" id="PTHR46033">
    <property type="entry name" value="PROTEIN MAIN-LIKE 2"/>
    <property type="match status" value="1"/>
</dbReference>